<feature type="non-terminal residue" evidence="2">
    <location>
        <position position="99"/>
    </location>
</feature>
<gene>
    <name evidence="2" type="ORF">PXEA_LOCUS29922</name>
</gene>
<evidence type="ECO:0000313" key="2">
    <source>
        <dbReference type="EMBL" id="VEL36482.1"/>
    </source>
</evidence>
<feature type="region of interest" description="Disordered" evidence="1">
    <location>
        <begin position="1"/>
        <end position="22"/>
    </location>
</feature>
<sequence>MVAGSSPSGAVGDMADTQNVTVGRRRLLRPLLPSTSPSPASAHQSQLRAIISTFAQSCLIHHPSLFLIPPNPTLNRNSSHCRLSCSGLRTSLAPSPPPP</sequence>
<organism evidence="2 3">
    <name type="scientific">Protopolystoma xenopodis</name>
    <dbReference type="NCBI Taxonomy" id="117903"/>
    <lineage>
        <taxon>Eukaryota</taxon>
        <taxon>Metazoa</taxon>
        <taxon>Spiralia</taxon>
        <taxon>Lophotrochozoa</taxon>
        <taxon>Platyhelminthes</taxon>
        <taxon>Monogenea</taxon>
        <taxon>Polyopisthocotylea</taxon>
        <taxon>Polystomatidea</taxon>
        <taxon>Polystomatidae</taxon>
        <taxon>Protopolystoma</taxon>
    </lineage>
</organism>
<name>A0A448XH94_9PLAT</name>
<evidence type="ECO:0000313" key="3">
    <source>
        <dbReference type="Proteomes" id="UP000784294"/>
    </source>
</evidence>
<reference evidence="2" key="1">
    <citation type="submission" date="2018-11" db="EMBL/GenBank/DDBJ databases">
        <authorList>
            <consortium name="Pathogen Informatics"/>
        </authorList>
    </citation>
    <scope>NUCLEOTIDE SEQUENCE</scope>
</reference>
<keyword evidence="3" id="KW-1185">Reference proteome</keyword>
<accession>A0A448XH94</accession>
<dbReference type="AlphaFoldDB" id="A0A448XH94"/>
<dbReference type="EMBL" id="CAAALY010252335">
    <property type="protein sequence ID" value="VEL36482.1"/>
    <property type="molecule type" value="Genomic_DNA"/>
</dbReference>
<proteinExistence type="predicted"/>
<evidence type="ECO:0000256" key="1">
    <source>
        <dbReference type="SAM" id="MobiDB-lite"/>
    </source>
</evidence>
<protein>
    <submittedName>
        <fullName evidence="2">Uncharacterized protein</fullName>
    </submittedName>
</protein>
<comment type="caution">
    <text evidence="2">The sequence shown here is derived from an EMBL/GenBank/DDBJ whole genome shotgun (WGS) entry which is preliminary data.</text>
</comment>
<dbReference type="Proteomes" id="UP000784294">
    <property type="component" value="Unassembled WGS sequence"/>
</dbReference>